<name>A0ABW0YY23_9ACTN</name>
<keyword evidence="2" id="KW-1185">Reference proteome</keyword>
<gene>
    <name evidence="1" type="ORF">ACFP1Z_10235</name>
</gene>
<dbReference type="Gene3D" id="3.30.160.240">
    <property type="entry name" value="Rv1738"/>
    <property type="match status" value="1"/>
</dbReference>
<dbReference type="InterPro" id="IPR015057">
    <property type="entry name" value="Rv2632c-like"/>
</dbReference>
<organism evidence="1 2">
    <name type="scientific">Streptomyces gamaensis</name>
    <dbReference type="NCBI Taxonomy" id="1763542"/>
    <lineage>
        <taxon>Bacteria</taxon>
        <taxon>Bacillati</taxon>
        <taxon>Actinomycetota</taxon>
        <taxon>Actinomycetes</taxon>
        <taxon>Kitasatosporales</taxon>
        <taxon>Streptomycetaceae</taxon>
        <taxon>Streptomyces</taxon>
    </lineage>
</organism>
<evidence type="ECO:0000313" key="2">
    <source>
        <dbReference type="Proteomes" id="UP001596083"/>
    </source>
</evidence>
<protein>
    <submittedName>
        <fullName evidence="1">DUF1876 domain-containing protein</fullName>
    </submittedName>
</protein>
<reference evidence="2" key="1">
    <citation type="journal article" date="2019" name="Int. J. Syst. Evol. Microbiol.">
        <title>The Global Catalogue of Microorganisms (GCM) 10K type strain sequencing project: providing services to taxonomists for standard genome sequencing and annotation.</title>
        <authorList>
            <consortium name="The Broad Institute Genomics Platform"/>
            <consortium name="The Broad Institute Genome Sequencing Center for Infectious Disease"/>
            <person name="Wu L."/>
            <person name="Ma J."/>
        </authorList>
    </citation>
    <scope>NUCLEOTIDE SEQUENCE [LARGE SCALE GENOMIC DNA]</scope>
    <source>
        <strain evidence="2">CGMCC 4.7304</strain>
    </source>
</reference>
<proteinExistence type="predicted"/>
<sequence length="92" mass="9953">MTGTKSWDIHISITEHDHTVTAEARLLGREPGGGMVGEGTARCNPGDENVPAIGDELSVARALNRLADQLIDCTIKDIETHTHEKVHGLESR</sequence>
<dbReference type="RefSeq" id="WP_390315688.1">
    <property type="nucleotide sequence ID" value="NZ_JBHSPB010000005.1"/>
</dbReference>
<dbReference type="InterPro" id="IPR038070">
    <property type="entry name" value="Rv2632c-like_sf"/>
</dbReference>
<evidence type="ECO:0000313" key="1">
    <source>
        <dbReference type="EMBL" id="MFC5720538.1"/>
    </source>
</evidence>
<comment type="caution">
    <text evidence="1">The sequence shown here is derived from an EMBL/GenBank/DDBJ whole genome shotgun (WGS) entry which is preliminary data.</text>
</comment>
<dbReference type="Pfam" id="PF08962">
    <property type="entry name" value="Rv2632c-like"/>
    <property type="match status" value="1"/>
</dbReference>
<dbReference type="SUPFAM" id="SSF143212">
    <property type="entry name" value="Rv2632c-like"/>
    <property type="match status" value="1"/>
</dbReference>
<dbReference type="EMBL" id="JBHSPB010000005">
    <property type="protein sequence ID" value="MFC5720538.1"/>
    <property type="molecule type" value="Genomic_DNA"/>
</dbReference>
<dbReference type="Proteomes" id="UP001596083">
    <property type="component" value="Unassembled WGS sequence"/>
</dbReference>
<accession>A0ABW0YY23</accession>